<evidence type="ECO:0008006" key="3">
    <source>
        <dbReference type="Google" id="ProtNLM"/>
    </source>
</evidence>
<proteinExistence type="predicted"/>
<organism evidence="1 2">
    <name type="scientific">Cyanomargarita calcarea GSE-NOS-MK-12-04C</name>
    <dbReference type="NCBI Taxonomy" id="2839659"/>
    <lineage>
        <taxon>Bacteria</taxon>
        <taxon>Bacillati</taxon>
        <taxon>Cyanobacteriota</taxon>
        <taxon>Cyanophyceae</taxon>
        <taxon>Nostocales</taxon>
        <taxon>Cyanomargaritaceae</taxon>
        <taxon>Cyanomargarita</taxon>
    </lineage>
</organism>
<reference evidence="1" key="1">
    <citation type="submission" date="2021-05" db="EMBL/GenBank/DDBJ databases">
        <authorList>
            <person name="Pietrasiak N."/>
            <person name="Ward R."/>
            <person name="Stajich J.E."/>
            <person name="Kurbessoian T."/>
        </authorList>
    </citation>
    <scope>NUCLEOTIDE SEQUENCE</scope>
    <source>
        <strain evidence="1">GSE-NOS-MK-12-04C</strain>
    </source>
</reference>
<evidence type="ECO:0000313" key="1">
    <source>
        <dbReference type="EMBL" id="MBW4670614.1"/>
    </source>
</evidence>
<comment type="caution">
    <text evidence="1">The sequence shown here is derived from an EMBL/GenBank/DDBJ whole genome shotgun (WGS) entry which is preliminary data.</text>
</comment>
<name>A0A951QQJ5_9CYAN</name>
<protein>
    <recommendedName>
        <fullName evidence="3">Nucleotide-diphospho-sugar transferase domain-containing protein</fullName>
    </recommendedName>
</protein>
<evidence type="ECO:0000313" key="2">
    <source>
        <dbReference type="Proteomes" id="UP000729701"/>
    </source>
</evidence>
<gene>
    <name evidence="1" type="ORF">KME60_25145</name>
</gene>
<accession>A0A951QQJ5</accession>
<sequence length="293" mass="33940">MMKTEPAFCFCSLAFCQRYRDLALLLAKDIEKYSPNTYFIVLTDKISDFSQQPNVLAFKHRQQSIKFYHDKRFAIAKALSMFNSCIFLDADMRILASVPADMQWIKEPGITARVFESMPKKYAKVIAGTAGAKLLWEFEVSKKAAQKINLELSDENIKFVYEYLFAVTKDSGREIEFLKQWEIIANYSELNGLYDSEGNAIGLAAAKVGLPVRRSEMEGISFFKDRVELVRIQKGQSNMEEMSMYFQQQRMLEYPNRPILEKIVVKLSKVIGYLYNSLRLRIVTLSNFGLYYR</sequence>
<dbReference type="EMBL" id="JAHHGZ010000033">
    <property type="protein sequence ID" value="MBW4670614.1"/>
    <property type="molecule type" value="Genomic_DNA"/>
</dbReference>
<dbReference type="AlphaFoldDB" id="A0A951QQJ5"/>
<reference evidence="1" key="2">
    <citation type="journal article" date="2022" name="Microbiol. Resour. Announc.">
        <title>Metagenome Sequencing to Explore Phylogenomics of Terrestrial Cyanobacteria.</title>
        <authorList>
            <person name="Ward R.D."/>
            <person name="Stajich J.E."/>
            <person name="Johansen J.R."/>
            <person name="Huntemann M."/>
            <person name="Clum A."/>
            <person name="Foster B."/>
            <person name="Foster B."/>
            <person name="Roux S."/>
            <person name="Palaniappan K."/>
            <person name="Varghese N."/>
            <person name="Mukherjee S."/>
            <person name="Reddy T.B.K."/>
            <person name="Daum C."/>
            <person name="Copeland A."/>
            <person name="Chen I.A."/>
            <person name="Ivanova N.N."/>
            <person name="Kyrpides N.C."/>
            <person name="Shapiro N."/>
            <person name="Eloe-Fadrosh E.A."/>
            <person name="Pietrasiak N."/>
        </authorList>
    </citation>
    <scope>NUCLEOTIDE SEQUENCE</scope>
    <source>
        <strain evidence="1">GSE-NOS-MK-12-04C</strain>
    </source>
</reference>
<dbReference type="Proteomes" id="UP000729701">
    <property type="component" value="Unassembled WGS sequence"/>
</dbReference>